<accession>A0ABD5W759</accession>
<evidence type="ECO:0008006" key="3">
    <source>
        <dbReference type="Google" id="ProtNLM"/>
    </source>
</evidence>
<reference evidence="1 2" key="1">
    <citation type="journal article" date="2019" name="Int. J. Syst. Evol. Microbiol.">
        <title>The Global Catalogue of Microorganisms (GCM) 10K type strain sequencing project: providing services to taxonomists for standard genome sequencing and annotation.</title>
        <authorList>
            <consortium name="The Broad Institute Genomics Platform"/>
            <consortium name="The Broad Institute Genome Sequencing Center for Infectious Disease"/>
            <person name="Wu L."/>
            <person name="Ma J."/>
        </authorList>
    </citation>
    <scope>NUCLEOTIDE SEQUENCE [LARGE SCALE GENOMIC DNA]</scope>
    <source>
        <strain evidence="1 2">DT31</strain>
    </source>
</reference>
<evidence type="ECO:0000313" key="1">
    <source>
        <dbReference type="EMBL" id="MFC7069037.1"/>
    </source>
</evidence>
<gene>
    <name evidence="1" type="ORF">ACFQL9_05220</name>
</gene>
<dbReference type="RefSeq" id="WP_284030862.1">
    <property type="nucleotide sequence ID" value="NZ_CP126154.1"/>
</dbReference>
<protein>
    <recommendedName>
        <fullName evidence="3">DUF1102 domain-containing protein</fullName>
    </recommendedName>
</protein>
<dbReference type="EMBL" id="JBHTAH010000003">
    <property type="protein sequence ID" value="MFC7069037.1"/>
    <property type="molecule type" value="Genomic_DNA"/>
</dbReference>
<dbReference type="GeneID" id="81125715"/>
<dbReference type="AlphaFoldDB" id="A0ABD5W759"/>
<sequence>MRRRTILAAFGTAAAGTTATIGTGAFTSVDADRSLSIAVADDDAALLTLGPVPSSPNAAYVRSDDGETLAVDIGGDDTADAPGVNADAVTRINNLFRITNRGTQPVTVTGEKGGDNPGAATFAVNYSTEHPHLPFWGPENATFHYLDPDRGQNATVGVGRTVFVSLEVDTRGLSPGDNVLRSVTIRAERER</sequence>
<keyword evidence="2" id="KW-1185">Reference proteome</keyword>
<comment type="caution">
    <text evidence="1">The sequence shown here is derived from an EMBL/GenBank/DDBJ whole genome shotgun (WGS) entry which is preliminary data.</text>
</comment>
<proteinExistence type="predicted"/>
<organism evidence="1 2">
    <name type="scientific">Halobaculum lipolyticum</name>
    <dbReference type="NCBI Taxonomy" id="3032001"/>
    <lineage>
        <taxon>Archaea</taxon>
        <taxon>Methanobacteriati</taxon>
        <taxon>Methanobacteriota</taxon>
        <taxon>Stenosarchaea group</taxon>
        <taxon>Halobacteria</taxon>
        <taxon>Halobacteriales</taxon>
        <taxon>Haloferacaceae</taxon>
        <taxon>Halobaculum</taxon>
    </lineage>
</organism>
<dbReference type="Proteomes" id="UP001596461">
    <property type="component" value="Unassembled WGS sequence"/>
</dbReference>
<evidence type="ECO:0000313" key="2">
    <source>
        <dbReference type="Proteomes" id="UP001596461"/>
    </source>
</evidence>
<name>A0ABD5W759_9EURY</name>